<dbReference type="Gene3D" id="3.30.950.30">
    <property type="entry name" value="Schlafen, AAA domain"/>
    <property type="match status" value="1"/>
</dbReference>
<evidence type="ECO:0000313" key="2">
    <source>
        <dbReference type="Proteomes" id="UP001595767"/>
    </source>
</evidence>
<organism evidence="1 2">
    <name type="scientific">Nocardia rhizosphaerae</name>
    <dbReference type="NCBI Taxonomy" id="1691571"/>
    <lineage>
        <taxon>Bacteria</taxon>
        <taxon>Bacillati</taxon>
        <taxon>Actinomycetota</taxon>
        <taxon>Actinomycetes</taxon>
        <taxon>Mycobacteriales</taxon>
        <taxon>Nocardiaceae</taxon>
        <taxon>Nocardia</taxon>
    </lineage>
</organism>
<sequence>MPFAHRRITPPVRITIEDATVDESPVIVVRVHEYDRSAKPCRVSASGTAYLRDYDGDFAMSELEEQAFLASRRPPLFDRASVVGATRADLDGDLVREFLRSVRDRDPHGLGRFTEDDELLLRAGVVDSEGVPTVAGILAMGLYPQH</sequence>
<reference evidence="2" key="1">
    <citation type="journal article" date="2019" name="Int. J. Syst. Evol. Microbiol.">
        <title>The Global Catalogue of Microorganisms (GCM) 10K type strain sequencing project: providing services to taxonomists for standard genome sequencing and annotation.</title>
        <authorList>
            <consortium name="The Broad Institute Genomics Platform"/>
            <consortium name="The Broad Institute Genome Sequencing Center for Infectious Disease"/>
            <person name="Wu L."/>
            <person name="Ma J."/>
        </authorList>
    </citation>
    <scope>NUCLEOTIDE SEQUENCE [LARGE SCALE GENOMIC DNA]</scope>
    <source>
        <strain evidence="2">CGMCC 4.7204</strain>
    </source>
</reference>
<dbReference type="InterPro" id="IPR038461">
    <property type="entry name" value="Schlafen_AlbA_2_dom_sf"/>
</dbReference>
<accession>A0ABV8L9G4</accession>
<dbReference type="RefSeq" id="WP_378552683.1">
    <property type="nucleotide sequence ID" value="NZ_JBHSBA010000014.1"/>
</dbReference>
<keyword evidence="2" id="KW-1185">Reference proteome</keyword>
<dbReference type="EMBL" id="JBHSBA010000014">
    <property type="protein sequence ID" value="MFC4127348.1"/>
    <property type="molecule type" value="Genomic_DNA"/>
</dbReference>
<name>A0ABV8L9G4_9NOCA</name>
<dbReference type="Proteomes" id="UP001595767">
    <property type="component" value="Unassembled WGS sequence"/>
</dbReference>
<comment type="caution">
    <text evidence="1">The sequence shown here is derived from an EMBL/GenBank/DDBJ whole genome shotgun (WGS) entry which is preliminary data.</text>
</comment>
<evidence type="ECO:0000313" key="1">
    <source>
        <dbReference type="EMBL" id="MFC4127348.1"/>
    </source>
</evidence>
<gene>
    <name evidence="1" type="ORF">ACFOW8_20670</name>
</gene>
<protein>
    <submittedName>
        <fullName evidence="1">Helix-turn-helix domain-containing protein</fullName>
    </submittedName>
</protein>
<proteinExistence type="predicted"/>